<evidence type="ECO:0000256" key="5">
    <source>
        <dbReference type="ARBA" id="ARBA00023136"/>
    </source>
</evidence>
<keyword evidence="2 6" id="KW-0812">Transmembrane</keyword>
<feature type="transmembrane region" description="Helical" evidence="6">
    <location>
        <begin position="441"/>
        <end position="466"/>
    </location>
</feature>
<evidence type="ECO:0000256" key="4">
    <source>
        <dbReference type="ARBA" id="ARBA00022989"/>
    </source>
</evidence>
<dbReference type="eggNOG" id="COG0755">
    <property type="taxonomic scope" value="Bacteria"/>
</dbReference>
<proteinExistence type="predicted"/>
<accession>B1ZTY8</accession>
<name>B1ZTY8_OPITP</name>
<feature type="transmembrane region" description="Helical" evidence="6">
    <location>
        <begin position="549"/>
        <end position="566"/>
    </location>
</feature>
<feature type="transmembrane region" description="Helical" evidence="6">
    <location>
        <begin position="586"/>
        <end position="606"/>
    </location>
</feature>
<dbReference type="RefSeq" id="WP_012375405.1">
    <property type="nucleotide sequence ID" value="NC_010571.1"/>
</dbReference>
<evidence type="ECO:0000256" key="1">
    <source>
        <dbReference type="ARBA" id="ARBA00004141"/>
    </source>
</evidence>
<dbReference type="PANTHER" id="PTHR30071">
    <property type="entry name" value="HEME EXPORTER PROTEIN C"/>
    <property type="match status" value="1"/>
</dbReference>
<dbReference type="STRING" id="452637.Oter_2588"/>
<feature type="transmembrane region" description="Helical" evidence="6">
    <location>
        <begin position="373"/>
        <end position="394"/>
    </location>
</feature>
<evidence type="ECO:0000256" key="2">
    <source>
        <dbReference type="ARBA" id="ARBA00022692"/>
    </source>
</evidence>
<dbReference type="GO" id="GO:0005886">
    <property type="term" value="C:plasma membrane"/>
    <property type="evidence" value="ECO:0007669"/>
    <property type="project" value="TreeGrafter"/>
</dbReference>
<comment type="subcellular location">
    <subcellularLocation>
        <location evidence="1">Membrane</location>
        <topology evidence="1">Multi-pass membrane protein</topology>
    </subcellularLocation>
</comment>
<keyword evidence="9" id="KW-1185">Reference proteome</keyword>
<reference evidence="8 9" key="1">
    <citation type="journal article" date="2011" name="J. Bacteriol.">
        <title>Genome sequence of the verrucomicrobium Opitutus terrae PB90-1, an abundant inhabitant of rice paddy soil ecosystems.</title>
        <authorList>
            <person name="van Passel M.W."/>
            <person name="Kant R."/>
            <person name="Palva A."/>
            <person name="Copeland A."/>
            <person name="Lucas S."/>
            <person name="Lapidus A."/>
            <person name="Glavina del Rio T."/>
            <person name="Pitluck S."/>
            <person name="Goltsman E."/>
            <person name="Clum A."/>
            <person name="Sun H."/>
            <person name="Schmutz J."/>
            <person name="Larimer F.W."/>
            <person name="Land M.L."/>
            <person name="Hauser L."/>
            <person name="Kyrpides N."/>
            <person name="Mikhailova N."/>
            <person name="Richardson P.P."/>
            <person name="Janssen P.H."/>
            <person name="de Vos W.M."/>
            <person name="Smidt H."/>
        </authorList>
    </citation>
    <scope>NUCLEOTIDE SEQUENCE [LARGE SCALE GENOMIC DNA]</scope>
    <source>
        <strain evidence="9">DSM 11246 / JCM 15787 / PB90-1</strain>
    </source>
</reference>
<protein>
    <submittedName>
        <fullName evidence="8">Cytochrome c assembly protein</fullName>
    </submittedName>
</protein>
<evidence type="ECO:0000256" key="3">
    <source>
        <dbReference type="ARBA" id="ARBA00022748"/>
    </source>
</evidence>
<dbReference type="AlphaFoldDB" id="B1ZTY8"/>
<evidence type="ECO:0000313" key="9">
    <source>
        <dbReference type="Proteomes" id="UP000007013"/>
    </source>
</evidence>
<feature type="transmembrane region" description="Helical" evidence="6">
    <location>
        <begin position="317"/>
        <end position="336"/>
    </location>
</feature>
<keyword evidence="4 6" id="KW-1133">Transmembrane helix</keyword>
<dbReference type="GO" id="GO:0017004">
    <property type="term" value="P:cytochrome complex assembly"/>
    <property type="evidence" value="ECO:0007669"/>
    <property type="project" value="UniProtKB-KW"/>
</dbReference>
<dbReference type="PANTHER" id="PTHR30071:SF1">
    <property type="entry name" value="CYTOCHROME B_B6 PROTEIN-RELATED"/>
    <property type="match status" value="1"/>
</dbReference>
<keyword evidence="3" id="KW-0201">Cytochrome c-type biogenesis</keyword>
<dbReference type="EMBL" id="CP001032">
    <property type="protein sequence ID" value="ACB75870.1"/>
    <property type="molecule type" value="Genomic_DNA"/>
</dbReference>
<dbReference type="Pfam" id="PF01578">
    <property type="entry name" value="Cytochrom_C_asm"/>
    <property type="match status" value="1"/>
</dbReference>
<evidence type="ECO:0000256" key="6">
    <source>
        <dbReference type="SAM" id="Phobius"/>
    </source>
</evidence>
<keyword evidence="5 6" id="KW-0472">Membrane</keyword>
<dbReference type="InterPro" id="IPR002541">
    <property type="entry name" value="Cyt_c_assembly"/>
</dbReference>
<dbReference type="KEGG" id="ote:Oter_2588"/>
<organism evidence="8 9">
    <name type="scientific">Opitutus terrae (strain DSM 11246 / JCM 15787 / PB90-1)</name>
    <dbReference type="NCBI Taxonomy" id="452637"/>
    <lineage>
        <taxon>Bacteria</taxon>
        <taxon>Pseudomonadati</taxon>
        <taxon>Verrucomicrobiota</taxon>
        <taxon>Opitutia</taxon>
        <taxon>Opitutales</taxon>
        <taxon>Opitutaceae</taxon>
        <taxon>Opitutus</taxon>
    </lineage>
</organism>
<dbReference type="GO" id="GO:0020037">
    <property type="term" value="F:heme binding"/>
    <property type="evidence" value="ECO:0007669"/>
    <property type="project" value="InterPro"/>
</dbReference>
<feature type="transmembrane region" description="Helical" evidence="6">
    <location>
        <begin position="524"/>
        <end position="542"/>
    </location>
</feature>
<feature type="domain" description="Cytochrome c assembly protein" evidence="7">
    <location>
        <begin position="374"/>
        <end position="576"/>
    </location>
</feature>
<dbReference type="Proteomes" id="UP000007013">
    <property type="component" value="Chromosome"/>
</dbReference>
<evidence type="ECO:0000259" key="7">
    <source>
        <dbReference type="Pfam" id="PF01578"/>
    </source>
</evidence>
<evidence type="ECO:0000313" key="8">
    <source>
        <dbReference type="EMBL" id="ACB75870.1"/>
    </source>
</evidence>
<dbReference type="OrthoDB" id="9814290at2"/>
<feature type="transmembrane region" description="Helical" evidence="6">
    <location>
        <begin position="487"/>
        <end position="509"/>
    </location>
</feature>
<feature type="transmembrane region" description="Helical" evidence="6">
    <location>
        <begin position="401"/>
        <end position="421"/>
    </location>
</feature>
<gene>
    <name evidence="8" type="ordered locus">Oter_2588</name>
</gene>
<feature type="transmembrane region" description="Helical" evidence="6">
    <location>
        <begin position="348"/>
        <end position="367"/>
    </location>
</feature>
<dbReference type="InterPro" id="IPR045062">
    <property type="entry name" value="Cyt_c_biogenesis_CcsA/CcmC"/>
</dbReference>
<dbReference type="HOGENOM" id="CLU_453194_0_0_0"/>
<sequence length="616" mass="67657">MKKFLPYLVLTIAVLAVFGAWRTPRNPGDYDVVGFGELPTLVNGRIKPLDTVARTTLLTLQGRQRVAAPDGRRIAPAEWLLDVLYRPDVAHSYQTFEIVHPDVLAMLNLTTGQGAGGKRFSFHQLLSGLGELDRQAKLAENVEHANRSPFQRAVVQLRNNVILYQRLQNSLVIDGADEFLQSLAAFETVLPARQAALAAQRAGQSHDAAQARAMTQLNAAIATLETYGYVLPIPPVTGKSDPAGWRNAGASLRESLTTGRLNPAMDRYVRIGLAWRGYQPAEFNTLVHSYRAQLDGEIPGTMRKCDVEARFNAAQPFMTATMLYVFAFLLAVFSWLKWPEVLGRSAFWLVLVGFLVTTAGIGIRMWLEGRPPVTNLYSSALFVGWAAVALCLVLETIYKNGIGSAAAGVIGFTTLIIAHHLALGGDTLEMMRAVLDSNFWLATHVITVTVGYSATYLAGLLALIYVGRGVFTRSLDRTTADGLTRMVYGIVCFATLFSFVGTVLGGIWADQSWGRFWGWDPKENGALIIVLWNALILHARWGGLVKARGLMVLAIFGNIVTSWSWFGVNMLGVGLHSYGFMDAGFWWLMLFVVSQVVAMLIAGTPLEKWRSLATRS</sequence>